<evidence type="ECO:0000313" key="2">
    <source>
        <dbReference type="Proteomes" id="UP000356253"/>
    </source>
</evidence>
<comment type="caution">
    <text evidence="1">The sequence shown here is derived from an EMBL/GenBank/DDBJ whole genome shotgun (WGS) entry which is preliminary data.</text>
</comment>
<dbReference type="EMBL" id="CABVMM010000009">
    <property type="protein sequence ID" value="VVV01169.1"/>
    <property type="molecule type" value="Genomic_DNA"/>
</dbReference>
<reference evidence="1" key="1">
    <citation type="submission" date="2019-09" db="EMBL/GenBank/DDBJ databases">
        <authorList>
            <person name="Rodrigo-Torres L."/>
            <person name="Arahal R. D."/>
            <person name="Lucena T."/>
        </authorList>
    </citation>
    <scope>NUCLEOTIDE SEQUENCE</scope>
    <source>
        <strain evidence="1">ISS653</strain>
    </source>
</reference>
<organism evidence="1 2">
    <name type="scientific">Mesonia oceanica</name>
    <dbReference type="NCBI Taxonomy" id="2687242"/>
    <lineage>
        <taxon>Bacteria</taxon>
        <taxon>Pseudomonadati</taxon>
        <taxon>Bacteroidota</taxon>
        <taxon>Flavobacteriia</taxon>
        <taxon>Flavobacteriales</taxon>
        <taxon>Flavobacteriaceae</taxon>
        <taxon>Mesonia</taxon>
    </lineage>
</organism>
<protein>
    <submittedName>
        <fullName evidence="1">Uncharacterized protein</fullName>
    </submittedName>
</protein>
<accession>A0AC61Y9H6</accession>
<name>A0AC61Y9H6_9FLAO</name>
<proteinExistence type="predicted"/>
<gene>
    <name evidence="1" type="ORF">FVB9532_02450</name>
</gene>
<evidence type="ECO:0000313" key="1">
    <source>
        <dbReference type="EMBL" id="VVV01169.1"/>
    </source>
</evidence>
<dbReference type="Proteomes" id="UP000356253">
    <property type="component" value="Unassembled WGS sequence"/>
</dbReference>
<sequence>MRIKYLLILFLLVTAWSSLKAQEMQKLSIEKAVEIALNNSDEAKLADTKVRTAENQLQSTKNLQYPDLSISGQYQHLFKPDVDVKLFSNQNPDAAEGQATASPNVNQLLLGQASLSVPVFSGFKIQNTIEANENNFKAVSFDAKESKEQIALTTIQNYINLYKAQQTVELFKENLKSSQQRVKDFSAMEENGLLARNDLLKAKLQEANVRLSLEEAQKQVKILNYRLAIFLKQPRNTQFQIQENFGLPPKEIAINDGDARPELEALRYRQQASENGIKVAKSNYYPSVSLLGGYIAADIKNAITVTNAMNIGMGLSYDLSNIFKNKSEVRKAKSKAEEVEYNLKILDDQINVEIENARQEYELAQRKLDVFAESEEQAIENYRIVKDKYDNGLVDTNDLLEADLQKLQSKINLAYAKANITLMKYQLYKAEGTLTNQFK</sequence>
<keyword evidence="2" id="KW-1185">Reference proteome</keyword>